<proteinExistence type="predicted"/>
<dbReference type="InterPro" id="IPR006626">
    <property type="entry name" value="PbH1"/>
</dbReference>
<dbReference type="SMART" id="SM00710">
    <property type="entry name" value="PbH1"/>
    <property type="match status" value="5"/>
</dbReference>
<reference evidence="1" key="1">
    <citation type="submission" date="2020-05" db="EMBL/GenBank/DDBJ databases">
        <authorList>
            <person name="Chiriac C."/>
            <person name="Salcher M."/>
            <person name="Ghai R."/>
            <person name="Kavagutti S V."/>
        </authorList>
    </citation>
    <scope>NUCLEOTIDE SEQUENCE</scope>
</reference>
<gene>
    <name evidence="1" type="ORF">UFOPK2683_00672</name>
</gene>
<name>A0A6J6RFC5_9ZZZZ</name>
<protein>
    <submittedName>
        <fullName evidence="1">Unannotated protein</fullName>
    </submittedName>
</protein>
<dbReference type="InterPro" id="IPR012334">
    <property type="entry name" value="Pectin_lyas_fold"/>
</dbReference>
<accession>A0A6J6RFC5</accession>
<dbReference type="AlphaFoldDB" id="A0A6J6RFC5"/>
<organism evidence="1">
    <name type="scientific">freshwater metagenome</name>
    <dbReference type="NCBI Taxonomy" id="449393"/>
    <lineage>
        <taxon>unclassified sequences</taxon>
        <taxon>metagenomes</taxon>
        <taxon>ecological metagenomes</taxon>
    </lineage>
</organism>
<sequence length="443" mass="46380">MRGIKSKVFPVGRRGAFLLTALVAMAMATPVIATPAATAATKGSIIRVPSDKPTIQAAVDASKSGTLILIAPGTYKEAVVVSPKHSNIVIRGEDRATTILDGEFSSEAGKENGFKVFADGVAIENMTVQNFSTNGFYWIGAKGYRGSYITAIRNGDYGIYAFDSVKGQFDHAYASGSPDAGFYIGQCYPCDALIVDSESEWNGLGYSGTNAGGNLLIARSSWHDNRAGIVPNSGTGEKLYPQHGATIIGNSVYDNNNAGTAAIEIAQVAVGNGILIAGGNDNLVERNRVENHTVTGIGIIPLPETVLNPESATAKDFDSKRNSVLANIVQKNLYDLVSVTSLTDASDAGKNCFAGNTYTTSSPPDIEKVLPCKKPAVGYEADIALFASLLGSTKPPSIDYQAVALPSPPKLANMPKAKTAAARAATNEPSIKISVKKLSVPAE</sequence>
<dbReference type="Gene3D" id="2.160.20.10">
    <property type="entry name" value="Single-stranded right-handed beta-helix, Pectin lyase-like"/>
    <property type="match status" value="1"/>
</dbReference>
<dbReference type="InterPro" id="IPR011050">
    <property type="entry name" value="Pectin_lyase_fold/virulence"/>
</dbReference>
<evidence type="ECO:0000313" key="1">
    <source>
        <dbReference type="EMBL" id="CAB4721746.1"/>
    </source>
</evidence>
<dbReference type="SUPFAM" id="SSF51126">
    <property type="entry name" value="Pectin lyase-like"/>
    <property type="match status" value="1"/>
</dbReference>
<dbReference type="EMBL" id="CAEZYK010000029">
    <property type="protein sequence ID" value="CAB4721746.1"/>
    <property type="molecule type" value="Genomic_DNA"/>
</dbReference>